<dbReference type="SUPFAM" id="SSF56731">
    <property type="entry name" value="DNA primase core"/>
    <property type="match status" value="1"/>
</dbReference>
<dbReference type="KEGG" id="cke:B5M06_10390"/>
<dbReference type="GO" id="GO:0003899">
    <property type="term" value="F:DNA-directed RNA polymerase activity"/>
    <property type="evidence" value="ECO:0007669"/>
    <property type="project" value="UniProtKB-UniRule"/>
</dbReference>
<comment type="catalytic activity">
    <reaction evidence="12">
        <text>ssDNA + n NTP = ssDNA/pppN(pN)n-1 hybrid + (n-1) diphosphate.</text>
        <dbReference type="EC" id="2.7.7.101"/>
    </reaction>
</comment>
<evidence type="ECO:0000259" key="14">
    <source>
        <dbReference type="PROSITE" id="PS50880"/>
    </source>
</evidence>
<evidence type="ECO:0000256" key="4">
    <source>
        <dbReference type="ARBA" id="ARBA00022695"/>
    </source>
</evidence>
<dbReference type="Gene3D" id="3.40.1360.10">
    <property type="match status" value="1"/>
</dbReference>
<dbReference type="FunFam" id="3.40.1360.10:FF:000002">
    <property type="entry name" value="DNA primase"/>
    <property type="match status" value="1"/>
</dbReference>
<keyword evidence="7 12" id="KW-0863">Zinc-finger</keyword>
<dbReference type="RefSeq" id="WP_054066491.1">
    <property type="nucleotide sequence ID" value="NZ_CP020121.1"/>
</dbReference>
<dbReference type="SMART" id="SM00493">
    <property type="entry name" value="TOPRIM"/>
    <property type="match status" value="1"/>
</dbReference>
<dbReference type="Proteomes" id="UP000053300">
    <property type="component" value="Unassembled WGS sequence"/>
</dbReference>
<evidence type="ECO:0000256" key="8">
    <source>
        <dbReference type="ARBA" id="ARBA00022833"/>
    </source>
</evidence>
<dbReference type="Pfam" id="PF10410">
    <property type="entry name" value="DnaB_bind"/>
    <property type="match status" value="1"/>
</dbReference>
<evidence type="ECO:0000256" key="11">
    <source>
        <dbReference type="ARBA" id="ARBA00023163"/>
    </source>
</evidence>
<dbReference type="EC" id="2.7.7.101" evidence="12"/>
<keyword evidence="17" id="KW-1185">Reference proteome</keyword>
<dbReference type="InterPro" id="IPR030846">
    <property type="entry name" value="DnaG_bac"/>
</dbReference>
<dbReference type="EMBL" id="CP020121">
    <property type="protein sequence ID" value="AQZ98596.1"/>
    <property type="molecule type" value="Genomic_DNA"/>
</dbReference>
<accession>A0A1V0BF86</accession>
<dbReference type="PANTHER" id="PTHR30313">
    <property type="entry name" value="DNA PRIMASE"/>
    <property type="match status" value="1"/>
</dbReference>
<dbReference type="NCBIfam" id="TIGR01391">
    <property type="entry name" value="dnaG"/>
    <property type="match status" value="1"/>
</dbReference>
<reference evidence="15 18" key="2">
    <citation type="submission" date="2017-03" db="EMBL/GenBank/DDBJ databases">
        <title>Rapid Whole Genome Sequencing of Comamonas kerstersii Causing Continuous ambulatory Peritoneal Dialysis-Associated Peritonitis.</title>
        <authorList>
            <person name="Zheng B."/>
        </authorList>
    </citation>
    <scope>NUCLEOTIDE SEQUENCE [LARGE SCALE GENOMIC DNA]</scope>
    <source>
        <strain evidence="15 18">8943</strain>
    </source>
</reference>
<evidence type="ECO:0000256" key="13">
    <source>
        <dbReference type="SAM" id="MobiDB-lite"/>
    </source>
</evidence>
<dbReference type="GO" id="GO:0006269">
    <property type="term" value="P:DNA replication, synthesis of primer"/>
    <property type="evidence" value="ECO:0007669"/>
    <property type="project" value="UniProtKB-UniRule"/>
</dbReference>
<comment type="similarity">
    <text evidence="12">Belongs to the DnaG primase family.</text>
</comment>
<keyword evidence="1 12" id="KW-0240">DNA-directed RNA polymerase</keyword>
<evidence type="ECO:0000256" key="1">
    <source>
        <dbReference type="ARBA" id="ARBA00022478"/>
    </source>
</evidence>
<keyword evidence="9" id="KW-0460">Magnesium</keyword>
<evidence type="ECO:0000256" key="5">
    <source>
        <dbReference type="ARBA" id="ARBA00022705"/>
    </source>
</evidence>
<dbReference type="GO" id="GO:0005737">
    <property type="term" value="C:cytoplasm"/>
    <property type="evidence" value="ECO:0007669"/>
    <property type="project" value="TreeGrafter"/>
</dbReference>
<dbReference type="EMBL" id="LPXH01000025">
    <property type="protein sequence ID" value="KUF40953.1"/>
    <property type="molecule type" value="Genomic_DNA"/>
</dbReference>
<dbReference type="FunFam" id="3.90.580.10:FF:000001">
    <property type="entry name" value="DNA primase"/>
    <property type="match status" value="1"/>
</dbReference>
<accession>A0A0W7Z0R9</accession>
<dbReference type="GO" id="GO:0000428">
    <property type="term" value="C:DNA-directed RNA polymerase complex"/>
    <property type="evidence" value="ECO:0007669"/>
    <property type="project" value="UniProtKB-KW"/>
</dbReference>
<dbReference type="GO" id="GO:0008270">
    <property type="term" value="F:zinc ion binding"/>
    <property type="evidence" value="ECO:0007669"/>
    <property type="project" value="UniProtKB-UniRule"/>
</dbReference>
<keyword evidence="8 12" id="KW-0862">Zinc</keyword>
<dbReference type="CDD" id="cd03364">
    <property type="entry name" value="TOPRIM_DnaG_primases"/>
    <property type="match status" value="1"/>
</dbReference>
<dbReference type="OrthoDB" id="9803773at2"/>
<dbReference type="InterPro" id="IPR019475">
    <property type="entry name" value="DNA_primase_DnaB-bd"/>
</dbReference>
<comment type="function">
    <text evidence="12">RNA polymerase that catalyzes the synthesis of short RNA molecules used as primers for DNA polymerase during DNA replication.</text>
</comment>
<dbReference type="SMART" id="SM00400">
    <property type="entry name" value="ZnF_CHCC"/>
    <property type="match status" value="1"/>
</dbReference>
<feature type="zinc finger region" description="CHC2-type" evidence="12">
    <location>
        <begin position="38"/>
        <end position="62"/>
    </location>
</feature>
<dbReference type="GO" id="GO:1990077">
    <property type="term" value="C:primosome complex"/>
    <property type="evidence" value="ECO:0007669"/>
    <property type="project" value="UniProtKB-KW"/>
</dbReference>
<dbReference type="GO" id="GO:0003677">
    <property type="term" value="F:DNA binding"/>
    <property type="evidence" value="ECO:0007669"/>
    <property type="project" value="UniProtKB-KW"/>
</dbReference>
<feature type="region of interest" description="Disordered" evidence="13">
    <location>
        <begin position="475"/>
        <end position="509"/>
    </location>
</feature>
<evidence type="ECO:0000256" key="6">
    <source>
        <dbReference type="ARBA" id="ARBA00022723"/>
    </source>
</evidence>
<keyword evidence="11 12" id="KW-0804">Transcription</keyword>
<dbReference type="InterPro" id="IPR006295">
    <property type="entry name" value="DNA_primase_DnaG"/>
</dbReference>
<dbReference type="Pfam" id="PF08275">
    <property type="entry name" value="DNAG_N"/>
    <property type="match status" value="1"/>
</dbReference>
<dbReference type="InterPro" id="IPR002694">
    <property type="entry name" value="Znf_CHC2"/>
</dbReference>
<protein>
    <recommendedName>
        <fullName evidence="12">DNA primase</fullName>
        <ecNumber evidence="12">2.7.7.101</ecNumber>
    </recommendedName>
</protein>
<evidence type="ECO:0000313" key="17">
    <source>
        <dbReference type="Proteomes" id="UP000053300"/>
    </source>
</evidence>
<comment type="cofactor">
    <cofactor evidence="12">
        <name>Zn(2+)</name>
        <dbReference type="ChEBI" id="CHEBI:29105"/>
    </cofactor>
    <text evidence="12">Binds 1 zinc ion per monomer.</text>
</comment>
<dbReference type="Gene3D" id="1.20.50.20">
    <property type="entry name" value="DnaG, RNA polymerase domain, helical bundle"/>
    <property type="match status" value="1"/>
</dbReference>
<dbReference type="STRING" id="225992.B5M06_10390"/>
<dbReference type="PANTHER" id="PTHR30313:SF2">
    <property type="entry name" value="DNA PRIMASE"/>
    <property type="match status" value="1"/>
</dbReference>
<dbReference type="HAMAP" id="MF_00974">
    <property type="entry name" value="DNA_primase_DnaG"/>
    <property type="match status" value="1"/>
</dbReference>
<dbReference type="Pfam" id="PF01807">
    <property type="entry name" value="Zn_ribbon_DnaG"/>
    <property type="match status" value="1"/>
</dbReference>
<gene>
    <name evidence="12" type="primary">dnaG</name>
    <name evidence="16" type="ORF">AS359_08965</name>
    <name evidence="15" type="ORF">B5M06_10390</name>
</gene>
<dbReference type="Pfam" id="PF13155">
    <property type="entry name" value="Toprim_2"/>
    <property type="match status" value="1"/>
</dbReference>
<dbReference type="InterPro" id="IPR037068">
    <property type="entry name" value="DNA_primase_core_N_sf"/>
</dbReference>
<evidence type="ECO:0000313" key="16">
    <source>
        <dbReference type="EMBL" id="KUF40953.1"/>
    </source>
</evidence>
<keyword evidence="4 12" id="KW-0548">Nucleotidyltransferase</keyword>
<evidence type="ECO:0000256" key="12">
    <source>
        <dbReference type="HAMAP-Rule" id="MF_00974"/>
    </source>
</evidence>
<evidence type="ECO:0000256" key="7">
    <source>
        <dbReference type="ARBA" id="ARBA00022771"/>
    </source>
</evidence>
<evidence type="ECO:0000256" key="3">
    <source>
        <dbReference type="ARBA" id="ARBA00022679"/>
    </source>
</evidence>
<comment type="subunit">
    <text evidence="12">Monomer. Interacts with DnaB.</text>
</comment>
<evidence type="ECO:0000256" key="9">
    <source>
        <dbReference type="ARBA" id="ARBA00022842"/>
    </source>
</evidence>
<comment type="domain">
    <text evidence="12">Contains an N-terminal zinc-binding domain, a central core domain that contains the primase activity, and a C-terminal DnaB-binding domain.</text>
</comment>
<proteinExistence type="inferred from homology"/>
<keyword evidence="10 12" id="KW-0238">DNA-binding</keyword>
<keyword evidence="3 12" id="KW-0808">Transferase</keyword>
<name>A0A0W7Z0R9_9BURK</name>
<dbReference type="PROSITE" id="PS50880">
    <property type="entry name" value="TOPRIM"/>
    <property type="match status" value="1"/>
</dbReference>
<keyword evidence="2 12" id="KW-0639">Primosome</keyword>
<feature type="domain" description="Toprim" evidence="14">
    <location>
        <begin position="257"/>
        <end position="339"/>
    </location>
</feature>
<dbReference type="Gene3D" id="3.90.580.10">
    <property type="entry name" value="Zinc finger, CHC2-type domain"/>
    <property type="match status" value="1"/>
</dbReference>
<dbReference type="InterPro" id="IPR034151">
    <property type="entry name" value="TOPRIM_DnaG_bac"/>
</dbReference>
<keyword evidence="6 12" id="KW-0479">Metal-binding</keyword>
<dbReference type="Gene3D" id="3.90.980.10">
    <property type="entry name" value="DNA primase, catalytic core, N-terminal domain"/>
    <property type="match status" value="1"/>
</dbReference>
<feature type="compositionally biased region" description="Polar residues" evidence="13">
    <location>
        <begin position="475"/>
        <end position="485"/>
    </location>
</feature>
<dbReference type="Proteomes" id="UP000242792">
    <property type="component" value="Chromosome"/>
</dbReference>
<evidence type="ECO:0000313" key="15">
    <source>
        <dbReference type="EMBL" id="AQZ98596.1"/>
    </source>
</evidence>
<evidence type="ECO:0000256" key="2">
    <source>
        <dbReference type="ARBA" id="ARBA00022515"/>
    </source>
</evidence>
<dbReference type="InterPro" id="IPR050219">
    <property type="entry name" value="DnaG_primase"/>
</dbReference>
<reference evidence="16 17" key="1">
    <citation type="submission" date="2015-12" db="EMBL/GenBank/DDBJ databases">
        <title>Complete genome sequence of a multi-drug resistant strain Acidovorax sp. 12322-1.</title>
        <authorList>
            <person name="Ming D."/>
            <person name="Wang M."/>
            <person name="Hu S."/>
            <person name="Zhou Y."/>
            <person name="Jiang T."/>
        </authorList>
    </citation>
    <scope>NUCLEOTIDE SEQUENCE [LARGE SCALE GENOMIC DNA]</scope>
    <source>
        <strain evidence="16 17">12322-1</strain>
    </source>
</reference>
<dbReference type="InterPro" id="IPR006171">
    <property type="entry name" value="TOPRIM_dom"/>
</dbReference>
<evidence type="ECO:0000313" key="18">
    <source>
        <dbReference type="Proteomes" id="UP000242792"/>
    </source>
</evidence>
<dbReference type="GeneID" id="83039730"/>
<dbReference type="InterPro" id="IPR036977">
    <property type="entry name" value="DNA_primase_Znf_CHC2"/>
</dbReference>
<organism evidence="16 17">
    <name type="scientific">Comamonas kerstersii</name>
    <dbReference type="NCBI Taxonomy" id="225992"/>
    <lineage>
        <taxon>Bacteria</taxon>
        <taxon>Pseudomonadati</taxon>
        <taxon>Pseudomonadota</taxon>
        <taxon>Betaproteobacteria</taxon>
        <taxon>Burkholderiales</taxon>
        <taxon>Comamonadaceae</taxon>
        <taxon>Comamonas</taxon>
    </lineage>
</organism>
<dbReference type="InterPro" id="IPR013264">
    <property type="entry name" value="DNAG_N"/>
</dbReference>
<keyword evidence="5 12" id="KW-0235">DNA replication</keyword>
<dbReference type="AlphaFoldDB" id="A0A0W7Z0R9"/>
<dbReference type="SUPFAM" id="SSF57783">
    <property type="entry name" value="Zinc beta-ribbon"/>
    <property type="match status" value="1"/>
</dbReference>
<sequence>MSIPQSFLQELLSRVDVVDVVGRYVQLKKSGANFMGLCPFHGEKSPSFSVSPSKQFYHCFGCGKNGNAISFLMDHAGMGFVEAVNDLAGQIGMVVPQEDISPQERERQAAAKVKQATLNDVLERAGEAYRSQLKASAHAVQYLKNRGVSGAISSKYGLGYAPAGWRNLASVFPEYDDPQLEESGLVISGEDGKRYDRFRDRIMFPIRDVKGLCIGFGGRVLGDEKPKYLNSPETPLFHKGRELYGLFEARDALRSMGYALVTEGYMDVVALAQLGFPNAVATLGTACTPDHVHKLFRFTDSIVFSFDGDKAGRNAARKALEAALPYASDTRSIKFLFLPAEHDPDSFIREHGSDAFARHVSNALPLNQFLMEAASMECDLGQAQGRAKFSSQARPLWRLLPDGAFKRLVLGEIAQKIQIDARELSELWAQAEAQEKRFQRGSASSASHSTAAPAAASASAPDWVSEFAPSGSNAPYYTQRSTYTGRRNGKFQRTEQRPMMAEPRVVPSTGPDQAVRLLLSQMHFMERLDNDDLDTLVNLPAPHGPLFSWIESQFQENGPQPWAMLHDRISATPHGALALQLMSGPHGHPEGEEQEQYQELRNILSPMLAKRIKQLETELLMALAANPSDKSVAERYRSLLERRSRLQATPSMQGN</sequence>
<evidence type="ECO:0000256" key="10">
    <source>
        <dbReference type="ARBA" id="ARBA00023125"/>
    </source>
</evidence>